<dbReference type="InterPro" id="IPR002562">
    <property type="entry name" value="3'-5'_exonuclease_dom"/>
</dbReference>
<accession>A0A7S4RUA3</accession>
<gene>
    <name evidence="3" type="ORF">DBRI00130_LOCUS24392</name>
</gene>
<proteinExistence type="predicted"/>
<dbReference type="InterPro" id="IPR012337">
    <property type="entry name" value="RNaseH-like_sf"/>
</dbReference>
<evidence type="ECO:0000259" key="2">
    <source>
        <dbReference type="Pfam" id="PF01612"/>
    </source>
</evidence>
<protein>
    <recommendedName>
        <fullName evidence="2">3'-5' exonuclease domain-containing protein</fullName>
    </recommendedName>
</protein>
<evidence type="ECO:0000256" key="1">
    <source>
        <dbReference type="SAM" id="MobiDB-lite"/>
    </source>
</evidence>
<dbReference type="GO" id="GO:0008408">
    <property type="term" value="F:3'-5' exonuclease activity"/>
    <property type="evidence" value="ECO:0007669"/>
    <property type="project" value="InterPro"/>
</dbReference>
<dbReference type="EMBL" id="HBNS01031095">
    <property type="protein sequence ID" value="CAE4625276.1"/>
    <property type="molecule type" value="Transcribed_RNA"/>
</dbReference>
<dbReference type="PANTHER" id="PTHR46814">
    <property type="entry name" value="EGALITARIAN, ISOFORM B"/>
    <property type="match status" value="1"/>
</dbReference>
<feature type="region of interest" description="Disordered" evidence="1">
    <location>
        <begin position="114"/>
        <end position="138"/>
    </location>
</feature>
<dbReference type="PANTHER" id="PTHR46814:SF1">
    <property type="entry name" value="EGALITARIAN, ISOFORM B"/>
    <property type="match status" value="1"/>
</dbReference>
<name>A0A7S4RUA3_9STRA</name>
<organism evidence="3">
    <name type="scientific">Ditylum brightwellii</name>
    <dbReference type="NCBI Taxonomy" id="49249"/>
    <lineage>
        <taxon>Eukaryota</taxon>
        <taxon>Sar</taxon>
        <taxon>Stramenopiles</taxon>
        <taxon>Ochrophyta</taxon>
        <taxon>Bacillariophyta</taxon>
        <taxon>Mediophyceae</taxon>
        <taxon>Lithodesmiophycidae</taxon>
        <taxon>Lithodesmiales</taxon>
        <taxon>Lithodesmiaceae</taxon>
        <taxon>Ditylum</taxon>
    </lineage>
</organism>
<evidence type="ECO:0000313" key="3">
    <source>
        <dbReference type="EMBL" id="CAE4625276.1"/>
    </source>
</evidence>
<dbReference type="SUPFAM" id="SSF53098">
    <property type="entry name" value="Ribonuclease H-like"/>
    <property type="match status" value="1"/>
</dbReference>
<reference evidence="3" key="1">
    <citation type="submission" date="2021-01" db="EMBL/GenBank/DDBJ databases">
        <authorList>
            <person name="Corre E."/>
            <person name="Pelletier E."/>
            <person name="Niang G."/>
            <person name="Scheremetjew M."/>
            <person name="Finn R."/>
            <person name="Kale V."/>
            <person name="Holt S."/>
            <person name="Cochrane G."/>
            <person name="Meng A."/>
            <person name="Brown T."/>
            <person name="Cohen L."/>
        </authorList>
    </citation>
    <scope>NUCLEOTIDE SEQUENCE</scope>
    <source>
        <strain evidence="3">GSO104</strain>
    </source>
</reference>
<dbReference type="Pfam" id="PF01612">
    <property type="entry name" value="DNA_pol_A_exo1"/>
    <property type="match status" value="1"/>
</dbReference>
<feature type="domain" description="3'-5' exonuclease" evidence="2">
    <location>
        <begin position="172"/>
        <end position="320"/>
    </location>
</feature>
<sequence length="321" mass="35681">MYVTVCCLESKFQAGNWPQTKTQLKQEIKNILDKSKLHETKMAKKQHPSKEGMTAGWIIHNMMLSGLCVVEGKSLRWYHYKIHEMKRRLPKEIVKETTRAIATFFLSGQNKVLDSTKSGNSTPSLPQSGSSTPTLTTEQSSTWVIENTGMQIKYVQTKANLKKCLSSNEILNGTGEGLCAIDCEGVPDSLDLIQIATLPQQAGSLITIYVIDCTMIGIELVCNSILPLLQSNHIIKLIHDLHMDMVALSSAGLEGFNCILDTQLAAEDFTGNPFVGMNALLKMFGAPEHPLKNKMQQIMKSNTNVWSKRPLLKSYIEYAGM</sequence>
<dbReference type="InterPro" id="IPR036397">
    <property type="entry name" value="RNaseH_sf"/>
</dbReference>
<dbReference type="GO" id="GO:0003676">
    <property type="term" value="F:nucleic acid binding"/>
    <property type="evidence" value="ECO:0007669"/>
    <property type="project" value="InterPro"/>
</dbReference>
<dbReference type="Gene3D" id="3.30.420.10">
    <property type="entry name" value="Ribonuclease H-like superfamily/Ribonuclease H"/>
    <property type="match status" value="1"/>
</dbReference>
<dbReference type="AlphaFoldDB" id="A0A7S4RUA3"/>
<dbReference type="GO" id="GO:0006139">
    <property type="term" value="P:nucleobase-containing compound metabolic process"/>
    <property type="evidence" value="ECO:0007669"/>
    <property type="project" value="InterPro"/>
</dbReference>